<dbReference type="RefSeq" id="WP_086158028.1">
    <property type="nucleotide sequence ID" value="NZ_CP021121.1"/>
</dbReference>
<sequence length="123" mass="12673">MVDFNPHVDPPPEHGRLRVARDTLAAIAELLEGPALALAQAEGPALGVGRLVERMDDFSGEWEHGVAQLGECAEAAVRALDMVLWSLPAPPVPDPARGDARDGGPGGACDRCDACGSDGVIAA</sequence>
<name>A0A1W7CW04_9ACTN</name>
<evidence type="ECO:0000313" key="1">
    <source>
        <dbReference type="EMBL" id="ARQ68520.1"/>
    </source>
</evidence>
<organism evidence="1 2">
    <name type="scientific">Streptomyces marincola</name>
    <dbReference type="NCBI Taxonomy" id="2878388"/>
    <lineage>
        <taxon>Bacteria</taxon>
        <taxon>Bacillati</taxon>
        <taxon>Actinomycetota</taxon>
        <taxon>Actinomycetes</taxon>
        <taxon>Kitasatosporales</taxon>
        <taxon>Streptomycetaceae</taxon>
        <taxon>Streptomyces</taxon>
    </lineage>
</organism>
<dbReference type="KEGG" id="smao:CAG99_06315"/>
<gene>
    <name evidence="1" type="ORF">CAG99_06315</name>
</gene>
<accession>A0A1W7CW04</accession>
<keyword evidence="2" id="KW-1185">Reference proteome</keyword>
<proteinExistence type="predicted"/>
<protein>
    <submittedName>
        <fullName evidence="1">Uncharacterized protein</fullName>
    </submittedName>
</protein>
<dbReference type="AlphaFoldDB" id="A0A1W7CW04"/>
<evidence type="ECO:0000313" key="2">
    <source>
        <dbReference type="Proteomes" id="UP000194218"/>
    </source>
</evidence>
<reference evidence="1 2" key="1">
    <citation type="submission" date="2017-05" db="EMBL/GenBank/DDBJ databases">
        <title>Complete genome sequence of Streptomyces sp. SCSIO 03032 revealed the diverse biosynthetic pathways for its bioactive secondary metabolites.</title>
        <authorList>
            <person name="Ma L."/>
            <person name="Zhu Y."/>
            <person name="Zhang W."/>
            <person name="Zhang G."/>
            <person name="Tian X."/>
            <person name="Zhang S."/>
            <person name="Zhang C."/>
        </authorList>
    </citation>
    <scope>NUCLEOTIDE SEQUENCE [LARGE SCALE GENOMIC DNA]</scope>
    <source>
        <strain evidence="1 2">SCSIO 03032</strain>
    </source>
</reference>
<dbReference type="Proteomes" id="UP000194218">
    <property type="component" value="Chromosome"/>
</dbReference>
<dbReference type="OrthoDB" id="4286217at2"/>
<dbReference type="EMBL" id="CP021121">
    <property type="protein sequence ID" value="ARQ68520.1"/>
    <property type="molecule type" value="Genomic_DNA"/>
</dbReference>